<dbReference type="InterPro" id="IPR001626">
    <property type="entry name" value="ABC_TroCD"/>
</dbReference>
<dbReference type="GO" id="GO:0043190">
    <property type="term" value="C:ATP-binding cassette (ABC) transporter complex"/>
    <property type="evidence" value="ECO:0007669"/>
    <property type="project" value="InterPro"/>
</dbReference>
<comment type="subcellular location">
    <subcellularLocation>
        <location evidence="1">Membrane</location>
        <topology evidence="1">Multi-pass membrane protein</topology>
    </subcellularLocation>
</comment>
<feature type="transmembrane region" description="Helical" evidence="6">
    <location>
        <begin position="117"/>
        <end position="139"/>
    </location>
</feature>
<evidence type="ECO:0000256" key="6">
    <source>
        <dbReference type="SAM" id="Phobius"/>
    </source>
</evidence>
<feature type="transmembrane region" description="Helical" evidence="6">
    <location>
        <begin position="159"/>
        <end position="178"/>
    </location>
</feature>
<dbReference type="EMBL" id="DTLS01000123">
    <property type="protein sequence ID" value="HGZ60405.1"/>
    <property type="molecule type" value="Genomic_DNA"/>
</dbReference>
<dbReference type="AlphaFoldDB" id="A0A7J3SMA8"/>
<organism evidence="7">
    <name type="scientific">Fervidicoccus fontis</name>
    <dbReference type="NCBI Taxonomy" id="683846"/>
    <lineage>
        <taxon>Archaea</taxon>
        <taxon>Thermoproteota</taxon>
        <taxon>Thermoprotei</taxon>
        <taxon>Fervidicoccales</taxon>
        <taxon>Fervidicoccaceae</taxon>
        <taxon>Fervidicoccus</taxon>
    </lineage>
</organism>
<dbReference type="SUPFAM" id="SSF81345">
    <property type="entry name" value="ABC transporter involved in vitamin B12 uptake, BtuC"/>
    <property type="match status" value="1"/>
</dbReference>
<evidence type="ECO:0000256" key="3">
    <source>
        <dbReference type="ARBA" id="ARBA00022692"/>
    </source>
</evidence>
<keyword evidence="3 6" id="KW-0812">Transmembrane</keyword>
<protein>
    <submittedName>
        <fullName evidence="7">Metal ABC transporter permease</fullName>
    </submittedName>
</protein>
<feature type="transmembrane region" description="Helical" evidence="6">
    <location>
        <begin position="190"/>
        <end position="212"/>
    </location>
</feature>
<feature type="transmembrane region" description="Helical" evidence="6">
    <location>
        <begin position="218"/>
        <end position="238"/>
    </location>
</feature>
<feature type="transmembrane region" description="Helical" evidence="6">
    <location>
        <begin position="57"/>
        <end position="80"/>
    </location>
</feature>
<feature type="transmembrane region" description="Helical" evidence="6">
    <location>
        <begin position="245"/>
        <end position="266"/>
    </location>
</feature>
<evidence type="ECO:0000256" key="4">
    <source>
        <dbReference type="ARBA" id="ARBA00022989"/>
    </source>
</evidence>
<dbReference type="InterPro" id="IPR037294">
    <property type="entry name" value="ABC_BtuC-like"/>
</dbReference>
<gene>
    <name evidence="7" type="ORF">ENW83_04280</name>
</gene>
<reference evidence="7" key="1">
    <citation type="journal article" date="2020" name="mSystems">
        <title>Genome- and Community-Level Interaction Insights into Carbon Utilization and Element Cycling Functions of Hydrothermarchaeota in Hydrothermal Sediment.</title>
        <authorList>
            <person name="Zhou Z."/>
            <person name="Liu Y."/>
            <person name="Xu W."/>
            <person name="Pan J."/>
            <person name="Luo Z.H."/>
            <person name="Li M."/>
        </authorList>
    </citation>
    <scope>NUCLEOTIDE SEQUENCE [LARGE SCALE GENOMIC DNA]</scope>
    <source>
        <strain evidence="7">SpSt-885</strain>
    </source>
</reference>
<dbReference type="GO" id="GO:0055085">
    <property type="term" value="P:transmembrane transport"/>
    <property type="evidence" value="ECO:0007669"/>
    <property type="project" value="InterPro"/>
</dbReference>
<feature type="transmembrane region" description="Helical" evidence="6">
    <location>
        <begin position="32"/>
        <end position="50"/>
    </location>
</feature>
<feature type="transmembrane region" description="Helical" evidence="6">
    <location>
        <begin position="7"/>
        <end position="26"/>
    </location>
</feature>
<feature type="transmembrane region" description="Helical" evidence="6">
    <location>
        <begin position="86"/>
        <end position="105"/>
    </location>
</feature>
<name>A0A7J3SMA8_9CREN</name>
<evidence type="ECO:0000256" key="2">
    <source>
        <dbReference type="ARBA" id="ARBA00008034"/>
    </source>
</evidence>
<comment type="caution">
    <text evidence="7">The sequence shown here is derived from an EMBL/GenBank/DDBJ whole genome shotgun (WGS) entry which is preliminary data.</text>
</comment>
<feature type="transmembrane region" description="Helical" evidence="6">
    <location>
        <begin position="272"/>
        <end position="289"/>
    </location>
</feature>
<keyword evidence="5 6" id="KW-0472">Membrane</keyword>
<keyword evidence="4 6" id="KW-1133">Transmembrane helix</keyword>
<evidence type="ECO:0000313" key="7">
    <source>
        <dbReference type="EMBL" id="HGZ60405.1"/>
    </source>
</evidence>
<dbReference type="PANTHER" id="PTHR30477:SF21">
    <property type="entry name" value="ABC-3 PROTEIN"/>
    <property type="match status" value="1"/>
</dbReference>
<comment type="similarity">
    <text evidence="2">Belongs to the ABC-3 integral membrane protein family.</text>
</comment>
<evidence type="ECO:0000256" key="1">
    <source>
        <dbReference type="ARBA" id="ARBA00004141"/>
    </source>
</evidence>
<dbReference type="Pfam" id="PF00950">
    <property type="entry name" value="ABC-3"/>
    <property type="match status" value="1"/>
</dbReference>
<dbReference type="PANTHER" id="PTHR30477">
    <property type="entry name" value="ABC-TRANSPORTER METAL-BINDING PROTEIN"/>
    <property type="match status" value="1"/>
</dbReference>
<accession>A0A7J3SMA8</accession>
<evidence type="ECO:0000256" key="5">
    <source>
        <dbReference type="ARBA" id="ARBA00023136"/>
    </source>
</evidence>
<sequence>MKLSKTTGTSLSLISVLLALAFYFAFPGRFSAIWLAVLISASASFAIISSMMAARNLYFLGGAIPHSALLSASISMLASLTIGGNAFLWSLPFNVFMILAVGYAIHRGVDANKAISVFVGITASLTVTVLYYLTTHFYVARSVTSDILGDPLLATTSDAYLALSVLALTLVVYAFTYKENTMIGLLGNDAWLSGVNVYFYDFIFYILIAVVSTSYMKIVGFILTHIFILIPGAVASISSWSTTEAIRMAVGISMLSSSLGLILGVFLNLSPAGLSGVIMVLIYGFLSFVRRR</sequence>
<proteinExistence type="inferred from homology"/>